<dbReference type="EMBL" id="JAULSV010000001">
    <property type="protein sequence ID" value="KAK0655595.1"/>
    <property type="molecule type" value="Genomic_DNA"/>
</dbReference>
<evidence type="ECO:0000313" key="2">
    <source>
        <dbReference type="Proteomes" id="UP001174936"/>
    </source>
</evidence>
<comment type="caution">
    <text evidence="1">The sequence shown here is derived from an EMBL/GenBank/DDBJ whole genome shotgun (WGS) entry which is preliminary data.</text>
</comment>
<keyword evidence="2" id="KW-1185">Reference proteome</keyword>
<organism evidence="1 2">
    <name type="scientific">Cercophora newfieldiana</name>
    <dbReference type="NCBI Taxonomy" id="92897"/>
    <lineage>
        <taxon>Eukaryota</taxon>
        <taxon>Fungi</taxon>
        <taxon>Dikarya</taxon>
        <taxon>Ascomycota</taxon>
        <taxon>Pezizomycotina</taxon>
        <taxon>Sordariomycetes</taxon>
        <taxon>Sordariomycetidae</taxon>
        <taxon>Sordariales</taxon>
        <taxon>Lasiosphaeriaceae</taxon>
        <taxon>Cercophora</taxon>
    </lineage>
</organism>
<dbReference type="Proteomes" id="UP001174936">
    <property type="component" value="Unassembled WGS sequence"/>
</dbReference>
<evidence type="ECO:0000313" key="1">
    <source>
        <dbReference type="EMBL" id="KAK0655595.1"/>
    </source>
</evidence>
<proteinExistence type="predicted"/>
<sequence>MSKLARFFESCMPAFFICRRVNLVISTLLAVCWTSKIFIAGEQRGTRRDARGAPEVKSTLREVTLTNMMTILISW</sequence>
<name>A0AA40CXW5_9PEZI</name>
<dbReference type="AlphaFoldDB" id="A0AA40CXW5"/>
<reference evidence="1" key="1">
    <citation type="submission" date="2023-06" db="EMBL/GenBank/DDBJ databases">
        <title>Genome-scale phylogeny and comparative genomics of the fungal order Sordariales.</title>
        <authorList>
            <consortium name="Lawrence Berkeley National Laboratory"/>
            <person name="Hensen N."/>
            <person name="Bonometti L."/>
            <person name="Westerberg I."/>
            <person name="Brannstrom I.O."/>
            <person name="Guillou S."/>
            <person name="Cros-Aarteil S."/>
            <person name="Calhoun S."/>
            <person name="Haridas S."/>
            <person name="Kuo A."/>
            <person name="Mondo S."/>
            <person name="Pangilinan J."/>
            <person name="Riley R."/>
            <person name="Labutti K."/>
            <person name="Andreopoulos B."/>
            <person name="Lipzen A."/>
            <person name="Chen C."/>
            <person name="Yanf M."/>
            <person name="Daum C."/>
            <person name="Ng V."/>
            <person name="Clum A."/>
            <person name="Steindorff A."/>
            <person name="Ohm R."/>
            <person name="Martin F."/>
            <person name="Silar P."/>
            <person name="Natvig D."/>
            <person name="Lalanne C."/>
            <person name="Gautier V."/>
            <person name="Ament-Velasquez S.L."/>
            <person name="Kruys A."/>
            <person name="Hutchinson M.I."/>
            <person name="Powell A.J."/>
            <person name="Barry K."/>
            <person name="Miller A.N."/>
            <person name="Grigoriev I.V."/>
            <person name="Debuchy R."/>
            <person name="Gladieux P."/>
            <person name="Thoren M.H."/>
            <person name="Johannesson H."/>
        </authorList>
    </citation>
    <scope>NUCLEOTIDE SEQUENCE</scope>
    <source>
        <strain evidence="1">SMH2532-1</strain>
    </source>
</reference>
<accession>A0AA40CXW5</accession>
<gene>
    <name evidence="1" type="ORF">B0T16DRAFT_451246</name>
</gene>
<protein>
    <submittedName>
        <fullName evidence="1">Uncharacterized protein</fullName>
    </submittedName>
</protein>